<dbReference type="Pfam" id="PF13581">
    <property type="entry name" value="HATPase_c_2"/>
    <property type="match status" value="1"/>
</dbReference>
<reference evidence="2 4" key="1">
    <citation type="submission" date="2016-08" db="EMBL/GenBank/DDBJ databases">
        <title>Genome sequence of Clavibacter michiganensis spp. strain CASJ009.</title>
        <authorList>
            <person name="Thapa S.P."/>
            <person name="Coaker G."/>
        </authorList>
    </citation>
    <scope>NUCLEOTIDE SEQUENCE [LARGE SCALE GENOMIC DNA]</scope>
    <source>
        <strain evidence="2">CASJ009</strain>
    </source>
</reference>
<evidence type="ECO:0000313" key="5">
    <source>
        <dbReference type="Proteomes" id="UP000239241"/>
    </source>
</evidence>
<keyword evidence="3" id="KW-0547">Nucleotide-binding</keyword>
<dbReference type="Proteomes" id="UP000195106">
    <property type="component" value="Unassembled WGS sequence"/>
</dbReference>
<gene>
    <name evidence="3" type="ORF">C5E16_07300</name>
    <name evidence="2" type="ORF">CMsap09_12590</name>
</gene>
<dbReference type="Gene3D" id="3.30.565.10">
    <property type="entry name" value="Histidine kinase-like ATPase, C-terminal domain"/>
    <property type="match status" value="1"/>
</dbReference>
<accession>A0A251XXA3</accession>
<organism evidence="2 4">
    <name type="scientific">Clavibacter michiganensis</name>
    <dbReference type="NCBI Taxonomy" id="28447"/>
    <lineage>
        <taxon>Bacteria</taxon>
        <taxon>Bacillati</taxon>
        <taxon>Actinomycetota</taxon>
        <taxon>Actinomycetes</taxon>
        <taxon>Micrococcales</taxon>
        <taxon>Microbacteriaceae</taxon>
        <taxon>Clavibacter</taxon>
    </lineage>
</organism>
<evidence type="ECO:0000259" key="1">
    <source>
        <dbReference type="Pfam" id="PF13581"/>
    </source>
</evidence>
<protein>
    <submittedName>
        <fullName evidence="3">ATP-binding protein</fullName>
    </submittedName>
</protein>
<dbReference type="EMBL" id="MDHJ01000001">
    <property type="protein sequence ID" value="OUE09778.1"/>
    <property type="molecule type" value="Genomic_DNA"/>
</dbReference>
<dbReference type="Proteomes" id="UP000239241">
    <property type="component" value="Unassembled WGS sequence"/>
</dbReference>
<dbReference type="GO" id="GO:0005524">
    <property type="term" value="F:ATP binding"/>
    <property type="evidence" value="ECO:0007669"/>
    <property type="project" value="UniProtKB-KW"/>
</dbReference>
<evidence type="ECO:0000313" key="4">
    <source>
        <dbReference type="Proteomes" id="UP000195106"/>
    </source>
</evidence>
<comment type="caution">
    <text evidence="2">The sequence shown here is derived from an EMBL/GenBank/DDBJ whole genome shotgun (WGS) entry which is preliminary data.</text>
</comment>
<dbReference type="RefSeq" id="WP_094116352.1">
    <property type="nucleotide sequence ID" value="NZ_PSXY01000009.1"/>
</dbReference>
<sequence length="153" mass="16280">MTADAVDEGRHGAVAPVRASVTLPAVEDSLEAVHALIGSVWDRASDVDDTERMLFETAVMEIAGNVVEHGVAVGGRIGAVVTFTLTVICGHDRIVALFEDDGKPAEVDLTQVSMPDDLSESGRGLALAQAVLDDLTFERADGSNRWRLVRLRG</sequence>
<evidence type="ECO:0000313" key="2">
    <source>
        <dbReference type="EMBL" id="OUE09778.1"/>
    </source>
</evidence>
<feature type="domain" description="Histidine kinase/HSP90-like ATPase" evidence="1">
    <location>
        <begin position="25"/>
        <end position="147"/>
    </location>
</feature>
<evidence type="ECO:0000313" key="3">
    <source>
        <dbReference type="EMBL" id="PPF68303.1"/>
    </source>
</evidence>
<dbReference type="AlphaFoldDB" id="A0A251XXA3"/>
<keyword evidence="3" id="KW-0067">ATP-binding</keyword>
<dbReference type="InterPro" id="IPR036890">
    <property type="entry name" value="HATPase_C_sf"/>
</dbReference>
<dbReference type="EMBL" id="PSXY01000009">
    <property type="protein sequence ID" value="PPF68303.1"/>
    <property type="molecule type" value="Genomic_DNA"/>
</dbReference>
<proteinExistence type="predicted"/>
<name>A0A251XXA3_9MICO</name>
<reference evidence="3 5" key="2">
    <citation type="submission" date="2018-02" db="EMBL/GenBank/DDBJ databases">
        <title>Bacteriophage NCPPB3778 and a type I-E CRISPR drive the evolution of the US Biological Select Agent, Rathayibacter toxicus.</title>
        <authorList>
            <person name="Davis E.W.II."/>
            <person name="Tabima J.F."/>
            <person name="Weisberg A.J."/>
            <person name="Lopes L.D."/>
            <person name="Wiseman M.S."/>
            <person name="Wiseman M.S."/>
            <person name="Pupko T."/>
            <person name="Belcher M.S."/>
            <person name="Sechler A.J."/>
            <person name="Tancos M.A."/>
            <person name="Schroeder B.K."/>
            <person name="Murray T.D."/>
            <person name="Luster D.G."/>
            <person name="Schneider W.L."/>
            <person name="Rogers E."/>
            <person name="Andreote F.D."/>
            <person name="Grunwald N.J."/>
            <person name="Putnam M.L."/>
            <person name="Chang J.H."/>
        </authorList>
    </citation>
    <scope>NUCLEOTIDE SEQUENCE [LARGE SCALE GENOMIC DNA]</scope>
    <source>
        <strain evidence="3 5">AY1B3</strain>
    </source>
</reference>
<dbReference type="InterPro" id="IPR003594">
    <property type="entry name" value="HATPase_dom"/>
</dbReference>